<evidence type="ECO:0000313" key="8">
    <source>
        <dbReference type="EMBL" id="KAK2189233.1"/>
    </source>
</evidence>
<keyword evidence="4 6" id="KW-0788">Thiol protease</keyword>
<dbReference type="GO" id="GO:0005737">
    <property type="term" value="C:cytoplasm"/>
    <property type="evidence" value="ECO:0007669"/>
    <property type="project" value="TreeGrafter"/>
</dbReference>
<dbReference type="SUPFAM" id="SSF54001">
    <property type="entry name" value="Cysteine proteinases"/>
    <property type="match status" value="1"/>
</dbReference>
<accession>A0AAD9UH19</accession>
<dbReference type="GO" id="GO:0006508">
    <property type="term" value="P:proteolysis"/>
    <property type="evidence" value="ECO:0007669"/>
    <property type="project" value="UniProtKB-KW"/>
</dbReference>
<gene>
    <name evidence="8" type="ORF">NP493_113g04039</name>
</gene>
<dbReference type="Proteomes" id="UP001209878">
    <property type="component" value="Unassembled WGS sequence"/>
</dbReference>
<sequence>MSTFDDLRAQCLSTGRLFEDKDFPANGQSIYPGENNPEDWLWKRAKDICKDPKLTIDGATRFDLMQGDLGDCWFIAAAAVLATKKELFAKVVPTDQGFEANYAGIFHLNFWRFGEWVEVIIDDRFPVTVDGKLRFGQNRSTPNEFWGPLLEKAYAKLNGSYSAINVGHVRDALVDFTGGMTEAFNLRKEDRLPPELFDIMATSFKAGSLMGCGIWGDVGMMREELMWNGLFRGHAYSITHVLQARVQGWSVKLLRLRNPWGRKEWTGAWSDGYVTSVVTLCQQEHIMTLF</sequence>
<dbReference type="EMBL" id="JAODUO010000112">
    <property type="protein sequence ID" value="KAK2189233.1"/>
    <property type="molecule type" value="Genomic_DNA"/>
</dbReference>
<dbReference type="InterPro" id="IPR000169">
    <property type="entry name" value="Pept_cys_AS"/>
</dbReference>
<evidence type="ECO:0000256" key="6">
    <source>
        <dbReference type="PROSITE-ProRule" id="PRU00239"/>
    </source>
</evidence>
<dbReference type="GO" id="GO:0004198">
    <property type="term" value="F:calcium-dependent cysteine-type endopeptidase activity"/>
    <property type="evidence" value="ECO:0007669"/>
    <property type="project" value="InterPro"/>
</dbReference>
<evidence type="ECO:0000313" key="9">
    <source>
        <dbReference type="Proteomes" id="UP001209878"/>
    </source>
</evidence>
<dbReference type="PANTHER" id="PTHR10183:SF433">
    <property type="entry name" value="CALPAIN-A-RELATED"/>
    <property type="match status" value="1"/>
</dbReference>
<dbReference type="SMART" id="SM00230">
    <property type="entry name" value="CysPc"/>
    <property type="match status" value="1"/>
</dbReference>
<protein>
    <recommendedName>
        <fullName evidence="7">Calpain catalytic domain-containing protein</fullName>
    </recommendedName>
</protein>
<feature type="active site" evidence="5 6">
    <location>
        <position position="234"/>
    </location>
</feature>
<reference evidence="8" key="1">
    <citation type="journal article" date="2023" name="Mol. Biol. Evol.">
        <title>Third-Generation Sequencing Reveals the Adaptive Role of the Epigenome in Three Deep-Sea Polychaetes.</title>
        <authorList>
            <person name="Perez M."/>
            <person name="Aroh O."/>
            <person name="Sun Y."/>
            <person name="Lan Y."/>
            <person name="Juniper S.K."/>
            <person name="Young C.R."/>
            <person name="Angers B."/>
            <person name="Qian P.Y."/>
        </authorList>
    </citation>
    <scope>NUCLEOTIDE SEQUENCE</scope>
    <source>
        <strain evidence="8">R07B-5</strain>
    </source>
</reference>
<dbReference type="InterPro" id="IPR038765">
    <property type="entry name" value="Papain-like_cys_pep_sf"/>
</dbReference>
<proteinExistence type="inferred from homology"/>
<feature type="domain" description="Calpain catalytic" evidence="7">
    <location>
        <begin position="17"/>
        <end position="272"/>
    </location>
</feature>
<dbReference type="PANTHER" id="PTHR10183">
    <property type="entry name" value="CALPAIN"/>
    <property type="match status" value="1"/>
</dbReference>
<evidence type="ECO:0000256" key="1">
    <source>
        <dbReference type="ARBA" id="ARBA00007623"/>
    </source>
</evidence>
<keyword evidence="2 6" id="KW-0645">Protease</keyword>
<evidence type="ECO:0000256" key="5">
    <source>
        <dbReference type="PIRSR" id="PIRSR622684-1"/>
    </source>
</evidence>
<keyword evidence="9" id="KW-1185">Reference proteome</keyword>
<dbReference type="AlphaFoldDB" id="A0AAD9UH19"/>
<evidence type="ECO:0000256" key="4">
    <source>
        <dbReference type="ARBA" id="ARBA00022807"/>
    </source>
</evidence>
<dbReference type="InterPro" id="IPR001300">
    <property type="entry name" value="Peptidase_C2_calpain_cat"/>
</dbReference>
<name>A0AAD9UH19_RIDPI</name>
<evidence type="ECO:0000256" key="2">
    <source>
        <dbReference type="ARBA" id="ARBA00022670"/>
    </source>
</evidence>
<organism evidence="8 9">
    <name type="scientific">Ridgeia piscesae</name>
    <name type="common">Tubeworm</name>
    <dbReference type="NCBI Taxonomy" id="27915"/>
    <lineage>
        <taxon>Eukaryota</taxon>
        <taxon>Metazoa</taxon>
        <taxon>Spiralia</taxon>
        <taxon>Lophotrochozoa</taxon>
        <taxon>Annelida</taxon>
        <taxon>Polychaeta</taxon>
        <taxon>Sedentaria</taxon>
        <taxon>Canalipalpata</taxon>
        <taxon>Sabellida</taxon>
        <taxon>Siboglinidae</taxon>
        <taxon>Ridgeia</taxon>
    </lineage>
</organism>
<dbReference type="PROSITE" id="PS00139">
    <property type="entry name" value="THIOL_PROTEASE_CYS"/>
    <property type="match status" value="1"/>
</dbReference>
<keyword evidence="3 6" id="KW-0378">Hydrolase</keyword>
<dbReference type="InterPro" id="IPR022684">
    <property type="entry name" value="Calpain_cysteine_protease"/>
</dbReference>
<comment type="caution">
    <text evidence="8">The sequence shown here is derived from an EMBL/GenBank/DDBJ whole genome shotgun (WGS) entry which is preliminary data.</text>
</comment>
<dbReference type="Gene3D" id="3.90.70.10">
    <property type="entry name" value="Cysteine proteinases"/>
    <property type="match status" value="1"/>
</dbReference>
<comment type="similarity">
    <text evidence="1">Belongs to the peptidase C2 family.</text>
</comment>
<dbReference type="Pfam" id="PF00648">
    <property type="entry name" value="Peptidase_C2"/>
    <property type="match status" value="1"/>
</dbReference>
<dbReference type="PRINTS" id="PR00704">
    <property type="entry name" value="CALPAIN"/>
</dbReference>
<feature type="active site" evidence="5 6">
    <location>
        <position position="258"/>
    </location>
</feature>
<feature type="active site" evidence="5 6">
    <location>
        <position position="72"/>
    </location>
</feature>
<evidence type="ECO:0000256" key="3">
    <source>
        <dbReference type="ARBA" id="ARBA00022801"/>
    </source>
</evidence>
<dbReference type="PROSITE" id="PS50203">
    <property type="entry name" value="CALPAIN_CAT"/>
    <property type="match status" value="1"/>
</dbReference>
<evidence type="ECO:0000259" key="7">
    <source>
        <dbReference type="PROSITE" id="PS50203"/>
    </source>
</evidence>
<dbReference type="CDD" id="cd00044">
    <property type="entry name" value="CysPc"/>
    <property type="match status" value="1"/>
</dbReference>